<organism evidence="2 3">
    <name type="scientific">Rhodocytophaga aerolata</name>
    <dbReference type="NCBI Taxonomy" id="455078"/>
    <lineage>
        <taxon>Bacteria</taxon>
        <taxon>Pseudomonadati</taxon>
        <taxon>Bacteroidota</taxon>
        <taxon>Cytophagia</taxon>
        <taxon>Cytophagales</taxon>
        <taxon>Rhodocytophagaceae</taxon>
        <taxon>Rhodocytophaga</taxon>
    </lineage>
</organism>
<evidence type="ECO:0008006" key="4">
    <source>
        <dbReference type="Google" id="ProtNLM"/>
    </source>
</evidence>
<feature type="non-terminal residue" evidence="2">
    <location>
        <position position="1"/>
    </location>
</feature>
<feature type="transmembrane region" description="Helical" evidence="1">
    <location>
        <begin position="28"/>
        <end position="47"/>
    </location>
</feature>
<keyword evidence="3" id="KW-1185">Reference proteome</keyword>
<evidence type="ECO:0000313" key="3">
    <source>
        <dbReference type="Proteomes" id="UP001168528"/>
    </source>
</evidence>
<reference evidence="2" key="1">
    <citation type="submission" date="2023-07" db="EMBL/GenBank/DDBJ databases">
        <title>The genome sequence of Rhodocytophaga aerolata KACC 12507.</title>
        <authorList>
            <person name="Zhang X."/>
        </authorList>
    </citation>
    <scope>NUCLEOTIDE SEQUENCE</scope>
    <source>
        <strain evidence="2">KACC 12507</strain>
    </source>
</reference>
<proteinExistence type="predicted"/>
<comment type="caution">
    <text evidence="2">The sequence shown here is derived from an EMBL/GenBank/DDBJ whole genome shotgun (WGS) entry which is preliminary data.</text>
</comment>
<dbReference type="EMBL" id="JAUKPO010000121">
    <property type="protein sequence ID" value="MDO1451914.1"/>
    <property type="molecule type" value="Genomic_DNA"/>
</dbReference>
<gene>
    <name evidence="2" type="ORF">Q0590_36935</name>
</gene>
<dbReference type="Proteomes" id="UP001168528">
    <property type="component" value="Unassembled WGS sequence"/>
</dbReference>
<accession>A0ABT8RK52</accession>
<dbReference type="RefSeq" id="WP_302042709.1">
    <property type="nucleotide sequence ID" value="NZ_JAUKPO010000121.1"/>
</dbReference>
<keyword evidence="1" id="KW-1133">Transmembrane helix</keyword>
<sequence length="167" mass="19001">SPVLKTSTGGDSCTEFNCMPFKNMTNKLSLLFLALVFLTGCIFDYSYEKKLIGGYYLDAIDSEESMQLTYKYEDSGVGEGIIGETIFDVGWNDKFIVVKQHPHQFGEPLNKGLTNYYIVRVVHNTINYQTIKNNIIGPLNGEEFNEMKKKLEVPEAFENSLHFDDID</sequence>
<evidence type="ECO:0000256" key="1">
    <source>
        <dbReference type="SAM" id="Phobius"/>
    </source>
</evidence>
<evidence type="ECO:0000313" key="2">
    <source>
        <dbReference type="EMBL" id="MDO1451914.1"/>
    </source>
</evidence>
<protein>
    <recommendedName>
        <fullName evidence="4">DUF4825 domain-containing protein</fullName>
    </recommendedName>
</protein>
<keyword evidence="1" id="KW-0472">Membrane</keyword>
<name>A0ABT8RK52_9BACT</name>
<keyword evidence="1" id="KW-0812">Transmembrane</keyword>